<accession>A0A504Z1W5</accession>
<evidence type="ECO:0000313" key="1">
    <source>
        <dbReference type="EMBL" id="TPP63938.1"/>
    </source>
</evidence>
<dbReference type="AlphaFoldDB" id="A0A504Z1W5"/>
<dbReference type="EMBL" id="SUNJ01005051">
    <property type="protein sequence ID" value="TPP63938.1"/>
    <property type="molecule type" value="Genomic_DNA"/>
</dbReference>
<dbReference type="OrthoDB" id="10538198at2759"/>
<proteinExistence type="predicted"/>
<keyword evidence="2" id="KW-1185">Reference proteome</keyword>
<evidence type="ECO:0000313" key="2">
    <source>
        <dbReference type="Proteomes" id="UP000316759"/>
    </source>
</evidence>
<dbReference type="Proteomes" id="UP000316759">
    <property type="component" value="Unassembled WGS sequence"/>
</dbReference>
<sequence>MDRTTIMGSVDYRVTSIPSDSHMRSNTIGINSMLTVPRNRVNGGPFLRLPRAVLNAETLGDLEQINKQGVDHSEKRKILTPKQFLPPSAPPAAPNHPLRVIVWQIQNPLHPLRLDFRIGAPAPTPAPDGPACEQFIDQSHSRMGERYIHHSA</sequence>
<comment type="caution">
    <text evidence="1">The sequence shown here is derived from an EMBL/GenBank/DDBJ whole genome shotgun (WGS) entry which is preliminary data.</text>
</comment>
<gene>
    <name evidence="1" type="ORF">FGIG_03923</name>
</gene>
<reference evidence="1 2" key="1">
    <citation type="submission" date="2019-04" db="EMBL/GenBank/DDBJ databases">
        <title>Annotation for the trematode Fasciola gigantica.</title>
        <authorList>
            <person name="Choi Y.-J."/>
        </authorList>
    </citation>
    <scope>NUCLEOTIDE SEQUENCE [LARGE SCALE GENOMIC DNA]</scope>
    <source>
        <strain evidence="1">Uganda_cow_1</strain>
    </source>
</reference>
<organism evidence="1 2">
    <name type="scientific">Fasciola gigantica</name>
    <name type="common">Giant liver fluke</name>
    <dbReference type="NCBI Taxonomy" id="46835"/>
    <lineage>
        <taxon>Eukaryota</taxon>
        <taxon>Metazoa</taxon>
        <taxon>Spiralia</taxon>
        <taxon>Lophotrochozoa</taxon>
        <taxon>Platyhelminthes</taxon>
        <taxon>Trematoda</taxon>
        <taxon>Digenea</taxon>
        <taxon>Plagiorchiida</taxon>
        <taxon>Echinostomata</taxon>
        <taxon>Echinostomatoidea</taxon>
        <taxon>Fasciolidae</taxon>
        <taxon>Fasciola</taxon>
    </lineage>
</organism>
<name>A0A504Z1W5_FASGI</name>
<protein>
    <submittedName>
        <fullName evidence="1">Uncharacterized protein</fullName>
    </submittedName>
</protein>